<dbReference type="Gene3D" id="3.40.50.2300">
    <property type="match status" value="2"/>
</dbReference>
<dbReference type="RefSeq" id="XP_034239452.1">
    <property type="nucleotide sequence ID" value="XM_034383561.1"/>
</dbReference>
<dbReference type="SMART" id="SM00079">
    <property type="entry name" value="PBPe"/>
    <property type="match status" value="1"/>
</dbReference>
<proteinExistence type="inferred from homology"/>
<dbReference type="InterPro" id="IPR015683">
    <property type="entry name" value="Ionotropic_Glu_rcpt"/>
</dbReference>
<keyword evidence="12" id="KW-1071">Ligand-gated ion channel</keyword>
<evidence type="ECO:0000256" key="20">
    <source>
        <dbReference type="SAM" id="SignalP"/>
    </source>
</evidence>
<evidence type="ECO:0000256" key="12">
    <source>
        <dbReference type="ARBA" id="ARBA00023286"/>
    </source>
</evidence>
<evidence type="ECO:0000256" key="1">
    <source>
        <dbReference type="ARBA" id="ARBA00008685"/>
    </source>
</evidence>
<keyword evidence="23" id="KW-1185">Reference proteome</keyword>
<accession>A0A6P8YYV9</accession>
<comment type="subcellular location">
    <subcellularLocation>
        <location evidence="14">Postsynaptic cell membrane</location>
        <topology evidence="14">Multi-pass membrane protein</topology>
    </subcellularLocation>
</comment>
<feature type="site" description="Crucial to convey clamshell closure to channel opening" evidence="16">
    <location>
        <position position="685"/>
    </location>
</feature>
<sequence length="948" mass="105421">MGWLWIAVLALLLGCAAAPAEADGEDYDANGYNYYGSRDRGEDFPPQQLHLAGLFHDDEWQEIVAFRAAIDRVNMDKTILPGITLVPVIEVLSSADSFIMSRKVCNLTSNGVAAIFGPKSKGTMNIVSSIAETLEIPHILTHPPSVRIPSKMQINITPDRQSLSQAIVALLEDMAWKTFTIVYEDDDGLFRLQEVLKAHGPQDSPVTLRRLGEGPDYRPLLKEIQNSSETRILLDVSADRLLDIFHQARQVKLMGDYISYLVTSPDAHTLNYDEINTWAEREVGLSNITGFRLVDPSAADTQNAVQDWIYNERLRDNAITLTPREVKTSSALISDAVHMFARSLHLLNKKPPFVEERPLSCEGVDKWEHGHRIVSFIKAKYSDPDNTEHGLTGPLWLDPESDHRRTNFTVSLVQTTSDNATGVWNRSGIHLFRSVEEMTRSTMELLSKKEMRVVSRLGAPYLMLQPNCTEDCGNAGLRGYAVDLIDEIAKMLNFKYRFYLAKDGRYGSLKDGRWDGIIKDLLDRKADLGICDLTITYDRERAVDFTMPFMNLGISILYSKPPPKEPNLYSFLEPLSTEVWIYNAAAFLGVGLVLFVLARVTPWEWDNPHPCNPEPEELENTFTLLNSLWFVMGSVLQQGCDFLPKAPSTRMVAGLWWFFTLIMISSYTANLAAFLTAAGMNTENINSAKDLAAQNKVAYGCLDGGSTMAFFANSNSSDYQRMWAIMSAARPSVFTKSNDEGMDRVAKPKRDYAFFMESTSIEYQCERNCNLQMVGGQLDSKGYGIAMPRNSPYRAVISGAVLKLQESGKLVQLKDLWWRQNDGGGMCGESGPADTDSQKLTMGHVGGVFLVLTYGCVGAIFMAVGEFLWNTREVAIDNKISPKEALMKEVRFAVNCSIESKPVKHAPSTDSSSSGGSDSGSTGLGRSIARSLLQLNAFQRLAGGEKEK</sequence>
<dbReference type="InterPro" id="IPR001320">
    <property type="entry name" value="Iontro_rcpt_C"/>
</dbReference>
<evidence type="ECO:0000313" key="24">
    <source>
        <dbReference type="RefSeq" id="XP_034239452.1"/>
    </source>
</evidence>
<keyword evidence="10" id="KW-0325">Glycoprotein</keyword>
<dbReference type="SMART" id="SM00918">
    <property type="entry name" value="Lig_chan-Glu_bd"/>
    <property type="match status" value="1"/>
</dbReference>
<evidence type="ECO:0000256" key="9">
    <source>
        <dbReference type="ARBA" id="ARBA00023170"/>
    </source>
</evidence>
<keyword evidence="13" id="KW-0407">Ion channel</keyword>
<evidence type="ECO:0000256" key="14">
    <source>
        <dbReference type="ARBA" id="ARBA00034104"/>
    </source>
</evidence>
<dbReference type="GO" id="GO:0045211">
    <property type="term" value="C:postsynaptic membrane"/>
    <property type="evidence" value="ECO:0007669"/>
    <property type="project" value="UniProtKB-SubCell"/>
</dbReference>
<evidence type="ECO:0000256" key="4">
    <source>
        <dbReference type="ARBA" id="ARBA00022692"/>
    </source>
</evidence>
<evidence type="ECO:0000256" key="8">
    <source>
        <dbReference type="ARBA" id="ARBA00023136"/>
    </source>
</evidence>
<keyword evidence="2" id="KW-0813">Transport</keyword>
<dbReference type="AlphaFoldDB" id="A0A6P8YYV9"/>
<feature type="transmembrane region" description="Helical" evidence="19">
    <location>
        <begin position="656"/>
        <end position="679"/>
    </location>
</feature>
<keyword evidence="3" id="KW-1003">Cell membrane</keyword>
<evidence type="ECO:0000256" key="17">
    <source>
        <dbReference type="PIRSR" id="PIRSR601508-3"/>
    </source>
</evidence>
<evidence type="ECO:0000256" key="15">
    <source>
        <dbReference type="PIRSR" id="PIRSR601508-1"/>
    </source>
</evidence>
<dbReference type="Proteomes" id="UP000515158">
    <property type="component" value="Unplaced"/>
</dbReference>
<protein>
    <submittedName>
        <fullName evidence="24">Glutamate receptor ionotropic, kainate 2-like</fullName>
    </submittedName>
</protein>
<evidence type="ECO:0000256" key="10">
    <source>
        <dbReference type="ARBA" id="ARBA00023180"/>
    </source>
</evidence>
<feature type="binding site" evidence="15">
    <location>
        <position position="707"/>
    </location>
    <ligand>
        <name>L-glutamate</name>
        <dbReference type="ChEBI" id="CHEBI:29985"/>
    </ligand>
</feature>
<keyword evidence="7" id="KW-0406">Ion transport</keyword>
<evidence type="ECO:0000256" key="18">
    <source>
        <dbReference type="SAM" id="MobiDB-lite"/>
    </source>
</evidence>
<keyword evidence="9" id="KW-0675">Receptor</keyword>
<evidence type="ECO:0000313" key="23">
    <source>
        <dbReference type="Proteomes" id="UP000515158"/>
    </source>
</evidence>
<dbReference type="InterPro" id="IPR001508">
    <property type="entry name" value="Iono_Glu_rcpt_met"/>
</dbReference>
<evidence type="ECO:0000256" key="19">
    <source>
        <dbReference type="SAM" id="Phobius"/>
    </source>
</evidence>
<feature type="region of interest" description="Disordered" evidence="18">
    <location>
        <begin position="902"/>
        <end position="925"/>
    </location>
</feature>
<dbReference type="FunFam" id="3.40.190.10:FF:000061">
    <property type="entry name" value="Glutamate receptor, ionotropic kainate"/>
    <property type="match status" value="1"/>
</dbReference>
<dbReference type="CDD" id="cd06382">
    <property type="entry name" value="PBP1_iGluR_Kainate"/>
    <property type="match status" value="1"/>
</dbReference>
<feature type="transmembrane region" description="Helical" evidence="19">
    <location>
        <begin position="848"/>
        <end position="869"/>
    </location>
</feature>
<evidence type="ECO:0000256" key="5">
    <source>
        <dbReference type="ARBA" id="ARBA00022989"/>
    </source>
</evidence>
<feature type="binding site" evidence="15">
    <location>
        <position position="534"/>
    </location>
    <ligand>
        <name>L-glutamate</name>
        <dbReference type="ChEBI" id="CHEBI:29985"/>
    </ligand>
</feature>
<evidence type="ECO:0000256" key="13">
    <source>
        <dbReference type="ARBA" id="ARBA00023303"/>
    </source>
</evidence>
<evidence type="ECO:0000256" key="7">
    <source>
        <dbReference type="ARBA" id="ARBA00023065"/>
    </source>
</evidence>
<feature type="signal peptide" evidence="20">
    <location>
        <begin position="1"/>
        <end position="22"/>
    </location>
</feature>
<keyword evidence="11" id="KW-0628">Postsynaptic cell membrane</keyword>
<dbReference type="InterPro" id="IPR019594">
    <property type="entry name" value="Glu/Gly-bd"/>
</dbReference>
<dbReference type="SUPFAM" id="SSF53850">
    <property type="entry name" value="Periplasmic binding protein-like II"/>
    <property type="match status" value="1"/>
</dbReference>
<dbReference type="Gene3D" id="1.10.287.70">
    <property type="match status" value="1"/>
</dbReference>
<evidence type="ECO:0000256" key="6">
    <source>
        <dbReference type="ARBA" id="ARBA00023018"/>
    </source>
</evidence>
<dbReference type="PANTHER" id="PTHR18966">
    <property type="entry name" value="IONOTROPIC GLUTAMATE RECEPTOR"/>
    <property type="match status" value="1"/>
</dbReference>
<feature type="compositionally biased region" description="Low complexity" evidence="18">
    <location>
        <begin position="908"/>
        <end position="921"/>
    </location>
</feature>
<dbReference type="Pfam" id="PF10613">
    <property type="entry name" value="Lig_chan-Glu_bd"/>
    <property type="match status" value="1"/>
</dbReference>
<evidence type="ECO:0000259" key="22">
    <source>
        <dbReference type="SMART" id="SM00918"/>
    </source>
</evidence>
<dbReference type="InterPro" id="IPR028082">
    <property type="entry name" value="Peripla_BP_I"/>
</dbReference>
<feature type="binding site" evidence="15">
    <location>
        <position position="706"/>
    </location>
    <ligand>
        <name>L-glutamate</name>
        <dbReference type="ChEBI" id="CHEBI:29985"/>
    </ligand>
</feature>
<evidence type="ECO:0000256" key="11">
    <source>
        <dbReference type="ARBA" id="ARBA00023257"/>
    </source>
</evidence>
<dbReference type="FunFam" id="1.10.287.70:FF:000010">
    <property type="entry name" value="Putative glutamate receptor ionotropic kainate 1"/>
    <property type="match status" value="1"/>
</dbReference>
<dbReference type="GO" id="GO:0038023">
    <property type="term" value="F:signaling receptor activity"/>
    <property type="evidence" value="ECO:0007669"/>
    <property type="project" value="InterPro"/>
</dbReference>
<feature type="disulfide bond" evidence="17">
    <location>
        <begin position="769"/>
        <end position="827"/>
    </location>
</feature>
<keyword evidence="20" id="KW-0732">Signal</keyword>
<feature type="site" description="Interaction with the cone snail toxin Con-ikot-ikot" evidence="16">
    <location>
        <position position="803"/>
    </location>
</feature>
<reference evidence="24" key="1">
    <citation type="submission" date="2025-08" db="UniProtKB">
        <authorList>
            <consortium name="RefSeq"/>
        </authorList>
    </citation>
    <scope>IDENTIFICATION</scope>
    <source>
        <tissue evidence="24">Total insect</tissue>
    </source>
</reference>
<feature type="binding site" evidence="15">
    <location>
        <position position="539"/>
    </location>
    <ligand>
        <name>L-glutamate</name>
        <dbReference type="ChEBI" id="CHEBI:29985"/>
    </ligand>
</feature>
<dbReference type="Pfam" id="PF01094">
    <property type="entry name" value="ANF_receptor"/>
    <property type="match status" value="1"/>
</dbReference>
<dbReference type="FunFam" id="3.40.190.10:FF:000178">
    <property type="entry name" value="Glutamate receptor subunit"/>
    <property type="match status" value="1"/>
</dbReference>
<dbReference type="GeneID" id="117644265"/>
<keyword evidence="8 19" id="KW-0472">Membrane</keyword>
<dbReference type="InParanoid" id="A0A6P8YYV9"/>
<dbReference type="KEGG" id="tpal:117644265"/>
<keyword evidence="4 19" id="KW-0812">Transmembrane</keyword>
<dbReference type="InterPro" id="IPR001828">
    <property type="entry name" value="ANF_lig-bd_rcpt"/>
</dbReference>
<evidence type="ECO:0000256" key="2">
    <source>
        <dbReference type="ARBA" id="ARBA00022448"/>
    </source>
</evidence>
<feature type="domain" description="Ionotropic glutamate receptor L-glutamate and glycine-binding" evidence="22">
    <location>
        <begin position="460"/>
        <end position="523"/>
    </location>
</feature>
<gene>
    <name evidence="24" type="primary">LOC117644265</name>
</gene>
<dbReference type="Gene3D" id="3.40.190.10">
    <property type="entry name" value="Periplasmic binding protein-like II"/>
    <property type="match status" value="2"/>
</dbReference>
<evidence type="ECO:0000256" key="3">
    <source>
        <dbReference type="ARBA" id="ARBA00022475"/>
    </source>
</evidence>
<feature type="chain" id="PRO_5028237254" evidence="20">
    <location>
        <begin position="23"/>
        <end position="948"/>
    </location>
</feature>
<evidence type="ECO:0000256" key="16">
    <source>
        <dbReference type="PIRSR" id="PIRSR601508-2"/>
    </source>
</evidence>
<dbReference type="SUPFAM" id="SSF53822">
    <property type="entry name" value="Periplasmic binding protein-like I"/>
    <property type="match status" value="1"/>
</dbReference>
<keyword evidence="17" id="KW-1015">Disulfide bond</keyword>
<keyword evidence="6" id="KW-0770">Synapse</keyword>
<feature type="binding site" evidence="15">
    <location>
        <position position="757"/>
    </location>
    <ligand>
        <name>L-glutamate</name>
        <dbReference type="ChEBI" id="CHEBI:29985"/>
    </ligand>
</feature>
<organism evidence="24">
    <name type="scientific">Thrips palmi</name>
    <name type="common">Melon thrips</name>
    <dbReference type="NCBI Taxonomy" id="161013"/>
    <lineage>
        <taxon>Eukaryota</taxon>
        <taxon>Metazoa</taxon>
        <taxon>Ecdysozoa</taxon>
        <taxon>Arthropoda</taxon>
        <taxon>Hexapoda</taxon>
        <taxon>Insecta</taxon>
        <taxon>Pterygota</taxon>
        <taxon>Neoptera</taxon>
        <taxon>Paraneoptera</taxon>
        <taxon>Thysanoptera</taxon>
        <taxon>Terebrantia</taxon>
        <taxon>Thripoidea</taxon>
        <taxon>Thripidae</taxon>
        <taxon>Thrips</taxon>
    </lineage>
</organism>
<evidence type="ECO:0000259" key="21">
    <source>
        <dbReference type="SMART" id="SM00079"/>
    </source>
</evidence>
<feature type="domain" description="Ionotropic glutamate receptor C-terminal" evidence="21">
    <location>
        <begin position="450"/>
        <end position="820"/>
    </location>
</feature>
<comment type="similarity">
    <text evidence="1">Belongs to the glutamate-gated ion channel (TC 1.A.10.1) family.</text>
</comment>
<name>A0A6P8YYV9_THRPL</name>
<dbReference type="OrthoDB" id="5984008at2759"/>
<dbReference type="Pfam" id="PF00060">
    <property type="entry name" value="Lig_chan"/>
    <property type="match status" value="1"/>
</dbReference>
<dbReference type="GO" id="GO:0015276">
    <property type="term" value="F:ligand-gated monoatomic ion channel activity"/>
    <property type="evidence" value="ECO:0007669"/>
    <property type="project" value="InterPro"/>
</dbReference>
<feature type="transmembrane region" description="Helical" evidence="19">
    <location>
        <begin position="579"/>
        <end position="598"/>
    </location>
</feature>
<keyword evidence="5 19" id="KW-1133">Transmembrane helix</keyword>
<dbReference type="PRINTS" id="PR00177">
    <property type="entry name" value="NMDARECEPTOR"/>
</dbReference>